<dbReference type="OrthoDB" id="5819447at2759"/>
<dbReference type="AlphaFoldDB" id="A0A3P6R7P7"/>
<dbReference type="Proteomes" id="UP000271098">
    <property type="component" value="Unassembled WGS sequence"/>
</dbReference>
<evidence type="ECO:0000313" key="2">
    <source>
        <dbReference type="Proteomes" id="UP000271098"/>
    </source>
</evidence>
<reference evidence="1 2" key="1">
    <citation type="submission" date="2018-11" db="EMBL/GenBank/DDBJ databases">
        <authorList>
            <consortium name="Pathogen Informatics"/>
        </authorList>
    </citation>
    <scope>NUCLEOTIDE SEQUENCE [LARGE SCALE GENOMIC DNA]</scope>
</reference>
<accession>A0A3P6R7P7</accession>
<dbReference type="EMBL" id="UYRT01006592">
    <property type="protein sequence ID" value="VDK40794.1"/>
    <property type="molecule type" value="Genomic_DNA"/>
</dbReference>
<organism evidence="1 2">
    <name type="scientific">Gongylonema pulchrum</name>
    <dbReference type="NCBI Taxonomy" id="637853"/>
    <lineage>
        <taxon>Eukaryota</taxon>
        <taxon>Metazoa</taxon>
        <taxon>Ecdysozoa</taxon>
        <taxon>Nematoda</taxon>
        <taxon>Chromadorea</taxon>
        <taxon>Rhabditida</taxon>
        <taxon>Spirurina</taxon>
        <taxon>Spiruromorpha</taxon>
        <taxon>Spiruroidea</taxon>
        <taxon>Gongylonematidae</taxon>
        <taxon>Gongylonema</taxon>
    </lineage>
</organism>
<evidence type="ECO:0000313" key="1">
    <source>
        <dbReference type="EMBL" id="VDK40794.1"/>
    </source>
</evidence>
<keyword evidence="2" id="KW-1185">Reference proteome</keyword>
<proteinExistence type="predicted"/>
<protein>
    <submittedName>
        <fullName evidence="1">Uncharacterized protein</fullName>
    </submittedName>
</protein>
<gene>
    <name evidence="1" type="ORF">GPUH_LOCUS3743</name>
</gene>
<sequence length="187" mass="21686">MDRTVKQWNEQITGDIKQLVRYLRMIDEHFESTAGTFTLSQLKERFGDTMDRTWGESCTIDMVEIGILNVVDSRDDCLVLAVNPIVKEVKFPELAEFAKKIYHEFLKIRAESADFVKVELLVNALNTAGNKSQLKNEKCTLFWDVLSDAEFRELFFVDVLRKRKGERGYDVVLRLNPDVDVEQLFGK</sequence>
<name>A0A3P6R7P7_9BILA</name>